<reference evidence="1 2" key="1">
    <citation type="submission" date="2015-11" db="EMBL/GenBank/DDBJ databases">
        <title>Genomic analysis of 38 Legionella species identifies large and diverse effector repertoires.</title>
        <authorList>
            <person name="Burstein D."/>
            <person name="Amaro F."/>
            <person name="Zusman T."/>
            <person name="Lifshitz Z."/>
            <person name="Cohen O."/>
            <person name="Gilbert J.A."/>
            <person name="Pupko T."/>
            <person name="Shuman H.A."/>
            <person name="Segal G."/>
        </authorList>
    </citation>
    <scope>NUCLEOTIDE SEQUENCE [LARGE SCALE GENOMIC DNA]</scope>
    <source>
        <strain evidence="1 2">ATCC 49508</strain>
    </source>
</reference>
<keyword evidence="2" id="KW-1185">Reference proteome</keyword>
<dbReference type="OrthoDB" id="5652642at2"/>
<evidence type="ECO:0000313" key="1">
    <source>
        <dbReference type="EMBL" id="KTD81500.1"/>
    </source>
</evidence>
<accession>A0A0W1AJH0</accession>
<protein>
    <submittedName>
        <fullName evidence="1">Uncharacterized protein</fullName>
    </submittedName>
</protein>
<comment type="caution">
    <text evidence="1">The sequence shown here is derived from an EMBL/GenBank/DDBJ whole genome shotgun (WGS) entry which is preliminary data.</text>
</comment>
<dbReference type="PATRIC" id="fig|45076.6.peg.594"/>
<gene>
    <name evidence="1" type="ORF">Lwor_0538</name>
</gene>
<proteinExistence type="predicted"/>
<dbReference type="RefSeq" id="WP_058492372.1">
    <property type="nucleotide sequence ID" value="NZ_CBCRUR010000006.1"/>
</dbReference>
<sequence length="175" mass="19798">MGLKGLVLFFILGIGFYLFFQQSPAHRIGPILNSTVLAFDYDGRHRSVTSQSLLNGDALIFLKAVPKSNKLYFISSLQQLQSYDAKKKGYIAMDSPDFKDYYFGRYLKHKDILEYRPLHQLGIAGIALKYSGKHVTAAHVILLDNSHRNLTKVRITSNALEQVNWKACADDCVLQ</sequence>
<dbReference type="STRING" id="45076.Lwor_0538"/>
<evidence type="ECO:0000313" key="2">
    <source>
        <dbReference type="Proteomes" id="UP000054662"/>
    </source>
</evidence>
<name>A0A0W1AJH0_9GAMM</name>
<dbReference type="EMBL" id="LNZC01000004">
    <property type="protein sequence ID" value="KTD81500.1"/>
    <property type="molecule type" value="Genomic_DNA"/>
</dbReference>
<dbReference type="Proteomes" id="UP000054662">
    <property type="component" value="Unassembled WGS sequence"/>
</dbReference>
<dbReference type="AlphaFoldDB" id="A0A0W1AJH0"/>
<organism evidence="1 2">
    <name type="scientific">Legionella worsleiensis</name>
    <dbReference type="NCBI Taxonomy" id="45076"/>
    <lineage>
        <taxon>Bacteria</taxon>
        <taxon>Pseudomonadati</taxon>
        <taxon>Pseudomonadota</taxon>
        <taxon>Gammaproteobacteria</taxon>
        <taxon>Legionellales</taxon>
        <taxon>Legionellaceae</taxon>
        <taxon>Legionella</taxon>
    </lineage>
</organism>